<dbReference type="RefSeq" id="WP_007622037.1">
    <property type="nucleotide sequence ID" value="NZ_BAEO01000051.1"/>
</dbReference>
<reference evidence="2 3" key="1">
    <citation type="journal article" date="2017" name="Antonie Van Leeuwenhoek">
        <title>Rhizobium rhizosphaerae sp. nov., a novel species isolated from rice rhizosphere.</title>
        <authorList>
            <person name="Zhao J.J."/>
            <person name="Zhang J."/>
            <person name="Zhang R.J."/>
            <person name="Zhang C.W."/>
            <person name="Yin H.Q."/>
            <person name="Zhang X.X."/>
        </authorList>
    </citation>
    <scope>NUCLEOTIDE SEQUENCE [LARGE SCALE GENOMIC DNA]</scope>
    <source>
        <strain evidence="2 3">BSs20135</strain>
    </source>
</reference>
<gene>
    <name evidence="2" type="ORF">GARC_3315</name>
</gene>
<dbReference type="Pfam" id="PF11286">
    <property type="entry name" value="DUF3087"/>
    <property type="match status" value="1"/>
</dbReference>
<keyword evidence="3" id="KW-1185">Reference proteome</keyword>
<dbReference type="AlphaFoldDB" id="K6YU81"/>
<dbReference type="STRING" id="493475.GARC_3315"/>
<feature type="transmembrane region" description="Helical" evidence="1">
    <location>
        <begin position="49"/>
        <end position="67"/>
    </location>
</feature>
<dbReference type="EMBL" id="BAEO01000051">
    <property type="protein sequence ID" value="GAC20273.1"/>
    <property type="molecule type" value="Genomic_DNA"/>
</dbReference>
<dbReference type="InterPro" id="IPR021438">
    <property type="entry name" value="DUF3087"/>
</dbReference>
<dbReference type="eggNOG" id="ENOG502ZZ0F">
    <property type="taxonomic scope" value="Bacteria"/>
</dbReference>
<dbReference type="Proteomes" id="UP000006327">
    <property type="component" value="Unassembled WGS sequence"/>
</dbReference>
<protein>
    <recommendedName>
        <fullName evidence="4">DUF3087 domain-containing protein</fullName>
    </recommendedName>
</protein>
<name>K6YU81_9ALTE</name>
<feature type="transmembrane region" description="Helical" evidence="1">
    <location>
        <begin position="15"/>
        <end position="37"/>
    </location>
</feature>
<proteinExistence type="predicted"/>
<accession>K6YU81</accession>
<keyword evidence="1" id="KW-0472">Membrane</keyword>
<sequence>MQLIKINKVRYRRHLNLVIVGCIAALVIGSLAISQTLIALFPDESGSHFNWNLLGVVIASVTIAWLLNKYRTHNFMAEVVYVWELKQCLNKINRKMPKLKAASREGNADALLAIHFSYAGSRLLWQLDDNTIVMDELVIQQTELDNIAAKFNLTLNADDYDPRILKQF</sequence>
<comment type="caution">
    <text evidence="2">The sequence shown here is derived from an EMBL/GenBank/DDBJ whole genome shotgun (WGS) entry which is preliminary data.</text>
</comment>
<evidence type="ECO:0000313" key="3">
    <source>
        <dbReference type="Proteomes" id="UP000006327"/>
    </source>
</evidence>
<evidence type="ECO:0000313" key="2">
    <source>
        <dbReference type="EMBL" id="GAC20273.1"/>
    </source>
</evidence>
<organism evidence="2 3">
    <name type="scientific">Paraglaciecola arctica BSs20135</name>
    <dbReference type="NCBI Taxonomy" id="493475"/>
    <lineage>
        <taxon>Bacteria</taxon>
        <taxon>Pseudomonadati</taxon>
        <taxon>Pseudomonadota</taxon>
        <taxon>Gammaproteobacteria</taxon>
        <taxon>Alteromonadales</taxon>
        <taxon>Alteromonadaceae</taxon>
        <taxon>Paraglaciecola</taxon>
    </lineage>
</organism>
<keyword evidence="1" id="KW-0812">Transmembrane</keyword>
<dbReference type="OrthoDB" id="6118114at2"/>
<keyword evidence="1" id="KW-1133">Transmembrane helix</keyword>
<evidence type="ECO:0008006" key="4">
    <source>
        <dbReference type="Google" id="ProtNLM"/>
    </source>
</evidence>
<evidence type="ECO:0000256" key="1">
    <source>
        <dbReference type="SAM" id="Phobius"/>
    </source>
</evidence>